<dbReference type="RefSeq" id="WP_068537609.1">
    <property type="nucleotide sequence ID" value="NZ_LVJH01000070.1"/>
</dbReference>
<feature type="transmembrane region" description="Helical" evidence="1">
    <location>
        <begin position="99"/>
        <end position="123"/>
    </location>
</feature>
<organism evidence="2 3">
    <name type="scientific">Paenibacillus glacialis</name>
    <dbReference type="NCBI Taxonomy" id="494026"/>
    <lineage>
        <taxon>Bacteria</taxon>
        <taxon>Bacillati</taxon>
        <taxon>Bacillota</taxon>
        <taxon>Bacilli</taxon>
        <taxon>Bacillales</taxon>
        <taxon>Paenibacillaceae</taxon>
        <taxon>Paenibacillus</taxon>
    </lineage>
</organism>
<evidence type="ECO:0000313" key="2">
    <source>
        <dbReference type="EMBL" id="OAB33866.1"/>
    </source>
</evidence>
<protein>
    <submittedName>
        <fullName evidence="2">Uncharacterized protein</fullName>
    </submittedName>
</protein>
<dbReference type="Proteomes" id="UP000076967">
    <property type="component" value="Unassembled WGS sequence"/>
</dbReference>
<sequence length="210" mass="23901">MSSIVPIACAVLALLFSVAACYPLFSRLFWVRKMLTKPYKIYKQSPVPSSPVLNKAYQLSEESRSSLEYYVVEFDKRSLSDLVFEIRLKSQFQNGHAHLVNYLTVNIIPLFSLLIASFALFANMVPPNQLVGVLGFTIIIIVAIVLVVLLDYTDKVFVQEPINKHLIVIEKALSIKNNEQPQSLMPTNNNGTQSRITLIRNGRRKRLKRY</sequence>
<name>A0A168D4Q5_9BACL</name>
<gene>
    <name evidence="2" type="ORF">PGLA_23375</name>
</gene>
<evidence type="ECO:0000313" key="3">
    <source>
        <dbReference type="Proteomes" id="UP000076967"/>
    </source>
</evidence>
<keyword evidence="1" id="KW-0812">Transmembrane</keyword>
<keyword evidence="1" id="KW-1133">Transmembrane helix</keyword>
<dbReference type="OrthoDB" id="9903738at2"/>
<proteinExistence type="predicted"/>
<feature type="transmembrane region" description="Helical" evidence="1">
    <location>
        <begin position="130"/>
        <end position="150"/>
    </location>
</feature>
<dbReference type="AlphaFoldDB" id="A0A168D4Q5"/>
<reference evidence="2 3" key="1">
    <citation type="submission" date="2016-03" db="EMBL/GenBank/DDBJ databases">
        <title>Draft genome sequence of Paenibacillus glacialis DSM 22343.</title>
        <authorList>
            <person name="Shin S.-K."/>
            <person name="Yi H."/>
        </authorList>
    </citation>
    <scope>NUCLEOTIDE SEQUENCE [LARGE SCALE GENOMIC DNA]</scope>
    <source>
        <strain evidence="2 3">DSM 22343</strain>
    </source>
</reference>
<accession>A0A168D4Q5</accession>
<keyword evidence="1" id="KW-0472">Membrane</keyword>
<dbReference type="EMBL" id="LVJH01000070">
    <property type="protein sequence ID" value="OAB33866.1"/>
    <property type="molecule type" value="Genomic_DNA"/>
</dbReference>
<keyword evidence="3" id="KW-1185">Reference proteome</keyword>
<evidence type="ECO:0000256" key="1">
    <source>
        <dbReference type="SAM" id="Phobius"/>
    </source>
</evidence>
<comment type="caution">
    <text evidence="2">The sequence shown here is derived from an EMBL/GenBank/DDBJ whole genome shotgun (WGS) entry which is preliminary data.</text>
</comment>